<accession>A0A5C2S961</accession>
<sequence length="61" mass="6563">MIAAFNCASSTSGGAEVHPQPASLKVYPHGLRALDHIVLSAMVVERKRLTPSLMGFHSIFN</sequence>
<dbReference type="AlphaFoldDB" id="A0A5C2S961"/>
<dbReference type="Proteomes" id="UP000313359">
    <property type="component" value="Unassembled WGS sequence"/>
</dbReference>
<proteinExistence type="predicted"/>
<gene>
    <name evidence="1" type="ORF">L227DRAFT_502102</name>
</gene>
<evidence type="ECO:0000313" key="1">
    <source>
        <dbReference type="EMBL" id="RPD60271.1"/>
    </source>
</evidence>
<keyword evidence="2" id="KW-1185">Reference proteome</keyword>
<organism evidence="1 2">
    <name type="scientific">Lentinus tigrinus ALCF2SS1-6</name>
    <dbReference type="NCBI Taxonomy" id="1328759"/>
    <lineage>
        <taxon>Eukaryota</taxon>
        <taxon>Fungi</taxon>
        <taxon>Dikarya</taxon>
        <taxon>Basidiomycota</taxon>
        <taxon>Agaricomycotina</taxon>
        <taxon>Agaricomycetes</taxon>
        <taxon>Polyporales</taxon>
        <taxon>Polyporaceae</taxon>
        <taxon>Lentinus</taxon>
    </lineage>
</organism>
<dbReference type="EMBL" id="ML122266">
    <property type="protein sequence ID" value="RPD60271.1"/>
    <property type="molecule type" value="Genomic_DNA"/>
</dbReference>
<name>A0A5C2S961_9APHY</name>
<reference evidence="1" key="1">
    <citation type="journal article" date="2018" name="Genome Biol. Evol.">
        <title>Genomics and development of Lentinus tigrinus, a white-rot wood-decaying mushroom with dimorphic fruiting bodies.</title>
        <authorList>
            <person name="Wu B."/>
            <person name="Xu Z."/>
            <person name="Knudson A."/>
            <person name="Carlson A."/>
            <person name="Chen N."/>
            <person name="Kovaka S."/>
            <person name="LaButti K."/>
            <person name="Lipzen A."/>
            <person name="Pennachio C."/>
            <person name="Riley R."/>
            <person name="Schakwitz W."/>
            <person name="Umezawa K."/>
            <person name="Ohm R.A."/>
            <person name="Grigoriev I.V."/>
            <person name="Nagy L.G."/>
            <person name="Gibbons J."/>
            <person name="Hibbett D."/>
        </authorList>
    </citation>
    <scope>NUCLEOTIDE SEQUENCE [LARGE SCALE GENOMIC DNA]</scope>
    <source>
        <strain evidence="1">ALCF2SS1-6</strain>
    </source>
</reference>
<evidence type="ECO:0000313" key="2">
    <source>
        <dbReference type="Proteomes" id="UP000313359"/>
    </source>
</evidence>
<dbReference type="OrthoDB" id="3174721at2759"/>
<protein>
    <submittedName>
        <fullName evidence="1">Uncharacterized protein</fullName>
    </submittedName>
</protein>